<reference evidence="2" key="1">
    <citation type="submission" date="2020-07" db="EMBL/GenBank/DDBJ databases">
        <title>Draft Genome Sequence of a Deep-Sea Yeast, Naganishia (Cryptococcus) liquefaciens strain N6.</title>
        <authorList>
            <person name="Han Y.W."/>
            <person name="Kajitani R."/>
            <person name="Morimoto H."/>
            <person name="Parhat M."/>
            <person name="Tsubouchi H."/>
            <person name="Bakenova O."/>
            <person name="Ogata M."/>
            <person name="Argunhan B."/>
            <person name="Aoki R."/>
            <person name="Kajiwara S."/>
            <person name="Itoh T."/>
            <person name="Iwasaki H."/>
        </authorList>
    </citation>
    <scope>NUCLEOTIDE SEQUENCE</scope>
    <source>
        <strain evidence="2">N6</strain>
    </source>
</reference>
<dbReference type="GO" id="GO:0016491">
    <property type="term" value="F:oxidoreductase activity"/>
    <property type="evidence" value="ECO:0007669"/>
    <property type="project" value="InterPro"/>
</dbReference>
<dbReference type="InterPro" id="IPR002937">
    <property type="entry name" value="Amino_oxidase"/>
</dbReference>
<dbReference type="PANTHER" id="PTHR43734:SF4">
    <property type="entry name" value="AMINE OXIDASE DOMAIN-CONTAINING PROTEIN"/>
    <property type="match status" value="1"/>
</dbReference>
<proteinExistence type="predicted"/>
<gene>
    <name evidence="2" type="ORF">NliqN6_5300</name>
</gene>
<evidence type="ECO:0000259" key="1">
    <source>
        <dbReference type="Pfam" id="PF01593"/>
    </source>
</evidence>
<evidence type="ECO:0000313" key="3">
    <source>
        <dbReference type="Proteomes" id="UP000620104"/>
    </source>
</evidence>
<dbReference type="InterPro" id="IPR036188">
    <property type="entry name" value="FAD/NAD-bd_sf"/>
</dbReference>
<sequence>MSDTAEQVEVLVIGAGPTGLGAATRLEQFKTPYLLVDAFDVAGGLAGTDLTEEGFYFDYGGHVIFSHYAYFDDVIHRALPKDEDWYTHRRVSYVRKVGTWVPYPYQNNVSALPVDLQVEAIEGLIDAAEHRSATPTVKPQNFEEWILRNLGKGIAEQFMMNYNFKVWGVPPREMQCRWLGERVAAPSLKLVVKNALVKNAADTNWGPNATFKFPARGGTGAIWKGCSDQLPSKRQRFGGEKGKVEEIHPTLKTVVMADGRKIKYNKLVSTLNINQLLSLMKHGLEVEQDQDAARRIKAVEEMQGAAKGGLKFSNTIVLGLGIRGSLPHRIGDKCWLYFPEDDTPFYRATIFSNYSPENCPGSSVRLKTLQHADPSIAVTDASDKEGPYWSLMLEVCQSEQKPVNMDTILAETIAGALATDLIKPEDEVVSTYLRRFEYGYPTPSLGRDAALAQILPRLKDEFDVWSRGRFGSWKYEVGNQDHSFMLGVEAVDSTLYGSPEMTLNEPDWVNGRRNAERRLQ</sequence>
<dbReference type="Gene3D" id="3.50.50.60">
    <property type="entry name" value="FAD/NAD(P)-binding domain"/>
    <property type="match status" value="1"/>
</dbReference>
<name>A0A8H3YH21_9TREE</name>
<feature type="domain" description="Amine oxidase" evidence="1">
    <location>
        <begin position="18"/>
        <end position="321"/>
    </location>
</feature>
<protein>
    <recommendedName>
        <fullName evidence="1">Amine oxidase domain-containing protein</fullName>
    </recommendedName>
</protein>
<accession>A0A8H3YH21</accession>
<dbReference type="PANTHER" id="PTHR43734">
    <property type="entry name" value="PHYTOENE DESATURASE"/>
    <property type="match status" value="1"/>
</dbReference>
<dbReference type="AlphaFoldDB" id="A0A8H3YH21"/>
<organism evidence="2 3">
    <name type="scientific">Naganishia liquefaciens</name>
    <dbReference type="NCBI Taxonomy" id="104408"/>
    <lineage>
        <taxon>Eukaryota</taxon>
        <taxon>Fungi</taxon>
        <taxon>Dikarya</taxon>
        <taxon>Basidiomycota</taxon>
        <taxon>Agaricomycotina</taxon>
        <taxon>Tremellomycetes</taxon>
        <taxon>Filobasidiales</taxon>
        <taxon>Filobasidiaceae</taxon>
        <taxon>Naganishia</taxon>
    </lineage>
</organism>
<dbReference type="Proteomes" id="UP000620104">
    <property type="component" value="Unassembled WGS sequence"/>
</dbReference>
<dbReference type="SUPFAM" id="SSF51971">
    <property type="entry name" value="Nucleotide-binding domain"/>
    <property type="match status" value="1"/>
</dbReference>
<keyword evidence="3" id="KW-1185">Reference proteome</keyword>
<evidence type="ECO:0000313" key="2">
    <source>
        <dbReference type="EMBL" id="GHJ88898.1"/>
    </source>
</evidence>
<dbReference type="Pfam" id="PF01593">
    <property type="entry name" value="Amino_oxidase"/>
    <property type="match status" value="1"/>
</dbReference>
<dbReference type="EMBL" id="BLZA01000032">
    <property type="protein sequence ID" value="GHJ88898.1"/>
    <property type="molecule type" value="Genomic_DNA"/>
</dbReference>
<dbReference type="OrthoDB" id="38045at2759"/>
<comment type="caution">
    <text evidence="2">The sequence shown here is derived from an EMBL/GenBank/DDBJ whole genome shotgun (WGS) entry which is preliminary data.</text>
</comment>